<accession>K9FDC7</accession>
<organism evidence="2 3">
    <name type="scientific">Penicillium digitatum (strain PHI26 / CECT 20796)</name>
    <name type="common">Green mold</name>
    <dbReference type="NCBI Taxonomy" id="1170229"/>
    <lineage>
        <taxon>Eukaryota</taxon>
        <taxon>Fungi</taxon>
        <taxon>Dikarya</taxon>
        <taxon>Ascomycota</taxon>
        <taxon>Pezizomycotina</taxon>
        <taxon>Eurotiomycetes</taxon>
        <taxon>Eurotiomycetidae</taxon>
        <taxon>Eurotiales</taxon>
        <taxon>Aspergillaceae</taxon>
        <taxon>Penicillium</taxon>
    </lineage>
</organism>
<reference evidence="3" key="1">
    <citation type="journal article" date="2012" name="BMC Genomics">
        <title>Genome sequence of the necrotrophic fungus Penicillium digitatum, the main postharvest pathogen of citrus.</title>
        <authorList>
            <person name="Marcet-Houben M."/>
            <person name="Ballester A.-R."/>
            <person name="de la Fuente B."/>
            <person name="Harries E."/>
            <person name="Marcos J.F."/>
            <person name="Gonzalez-Candelas L."/>
            <person name="Gabaldon T."/>
        </authorList>
    </citation>
    <scope>NUCLEOTIDE SEQUENCE [LARGE SCALE GENOMIC DNA]</scope>
    <source>
        <strain evidence="3">PHI26 / CECT 20796</strain>
    </source>
</reference>
<name>K9FDC7_PEND2</name>
<dbReference type="AlphaFoldDB" id="K9FDC7"/>
<protein>
    <submittedName>
        <fullName evidence="2">Uncharacterized protein</fullName>
    </submittedName>
</protein>
<dbReference type="HOGENOM" id="CLU_3392456_0_0_1"/>
<evidence type="ECO:0000313" key="3">
    <source>
        <dbReference type="Proteomes" id="UP000009882"/>
    </source>
</evidence>
<dbReference type="Proteomes" id="UP000009882">
    <property type="component" value="Unassembled WGS sequence"/>
</dbReference>
<proteinExistence type="predicted"/>
<dbReference type="InParanoid" id="K9FDC7"/>
<dbReference type="EMBL" id="AKCT01000295">
    <property type="protein sequence ID" value="EKV06182.1"/>
    <property type="molecule type" value="Genomic_DNA"/>
</dbReference>
<feature type="region of interest" description="Disordered" evidence="1">
    <location>
        <begin position="1"/>
        <end position="32"/>
    </location>
</feature>
<keyword evidence="3" id="KW-1185">Reference proteome</keyword>
<feature type="compositionally biased region" description="Polar residues" evidence="1">
    <location>
        <begin position="1"/>
        <end position="25"/>
    </location>
</feature>
<sequence>MSYASTYNDIDQSHQKSQSRPSTFWHSCCGPP</sequence>
<evidence type="ECO:0000313" key="2">
    <source>
        <dbReference type="EMBL" id="EKV06182.1"/>
    </source>
</evidence>
<evidence type="ECO:0000256" key="1">
    <source>
        <dbReference type="SAM" id="MobiDB-lite"/>
    </source>
</evidence>
<gene>
    <name evidence="2" type="ORF">PDIG_79600</name>
</gene>
<comment type="caution">
    <text evidence="2">The sequence shown here is derived from an EMBL/GenBank/DDBJ whole genome shotgun (WGS) entry which is preliminary data.</text>
</comment>